<keyword evidence="2" id="KW-0812">Transmembrane</keyword>
<dbReference type="RefSeq" id="WP_106345871.1">
    <property type="nucleotide sequence ID" value="NZ_PVNE01000021.1"/>
</dbReference>
<dbReference type="Gene3D" id="3.40.50.880">
    <property type="match status" value="1"/>
</dbReference>
<comment type="caution">
    <text evidence="4">The sequence shown here is derived from an EMBL/GenBank/DDBJ whole genome shotgun (WGS) entry which is preliminary data.</text>
</comment>
<evidence type="ECO:0000256" key="2">
    <source>
        <dbReference type="SAM" id="Phobius"/>
    </source>
</evidence>
<evidence type="ECO:0000259" key="3">
    <source>
        <dbReference type="Pfam" id="PF24157"/>
    </source>
</evidence>
<dbReference type="InterPro" id="IPR029062">
    <property type="entry name" value="Class_I_gatase-like"/>
</dbReference>
<dbReference type="Pfam" id="PF24157">
    <property type="entry name" value="DUF7408"/>
    <property type="match status" value="1"/>
</dbReference>
<accession>A0A2T0LCF6</accession>
<proteinExistence type="predicted"/>
<keyword evidence="5" id="KW-1185">Reference proteome</keyword>
<feature type="region of interest" description="Disordered" evidence="1">
    <location>
        <begin position="548"/>
        <end position="577"/>
    </location>
</feature>
<name>A0A2T0LCF6_9BACL</name>
<feature type="transmembrane region" description="Helical" evidence="2">
    <location>
        <begin position="387"/>
        <end position="407"/>
    </location>
</feature>
<gene>
    <name evidence="4" type="ORF">CLV97_12118</name>
</gene>
<feature type="domain" description="DUF7408" evidence="3">
    <location>
        <begin position="183"/>
        <end position="301"/>
    </location>
</feature>
<reference evidence="4 5" key="1">
    <citation type="submission" date="2018-03" db="EMBL/GenBank/DDBJ databases">
        <title>Genomic Encyclopedia of Archaeal and Bacterial Type Strains, Phase II (KMG-II): from individual species to whole genera.</title>
        <authorList>
            <person name="Goeker M."/>
        </authorList>
    </citation>
    <scope>NUCLEOTIDE SEQUENCE [LARGE SCALE GENOMIC DNA]</scope>
    <source>
        <strain evidence="4 5">DSM 44946</strain>
    </source>
</reference>
<feature type="compositionally biased region" description="Basic and acidic residues" evidence="1">
    <location>
        <begin position="548"/>
        <end position="567"/>
    </location>
</feature>
<dbReference type="InterPro" id="IPR055831">
    <property type="entry name" value="DUF7408"/>
</dbReference>
<keyword evidence="2" id="KW-1133">Transmembrane helix</keyword>
<dbReference type="AlphaFoldDB" id="A0A2T0LCF6"/>
<organism evidence="4 5">
    <name type="scientific">Planifilum fimeticola</name>
    <dbReference type="NCBI Taxonomy" id="201975"/>
    <lineage>
        <taxon>Bacteria</taxon>
        <taxon>Bacillati</taxon>
        <taxon>Bacillota</taxon>
        <taxon>Bacilli</taxon>
        <taxon>Bacillales</taxon>
        <taxon>Thermoactinomycetaceae</taxon>
        <taxon>Planifilum</taxon>
    </lineage>
</organism>
<keyword evidence="2" id="KW-0472">Membrane</keyword>
<dbReference type="SUPFAM" id="SSF52317">
    <property type="entry name" value="Class I glutamine amidotransferase-like"/>
    <property type="match status" value="1"/>
</dbReference>
<dbReference type="Proteomes" id="UP000237797">
    <property type="component" value="Unassembled WGS sequence"/>
</dbReference>
<evidence type="ECO:0000256" key="1">
    <source>
        <dbReference type="SAM" id="MobiDB-lite"/>
    </source>
</evidence>
<evidence type="ECO:0000313" key="5">
    <source>
        <dbReference type="Proteomes" id="UP000237797"/>
    </source>
</evidence>
<protein>
    <recommendedName>
        <fullName evidence="3">DUF7408 domain-containing protein</fullName>
    </recommendedName>
</protein>
<dbReference type="EMBL" id="PVNE01000021">
    <property type="protein sequence ID" value="PRX39691.1"/>
    <property type="molecule type" value="Genomic_DNA"/>
</dbReference>
<evidence type="ECO:0000313" key="4">
    <source>
        <dbReference type="EMBL" id="PRX39691.1"/>
    </source>
</evidence>
<feature type="transmembrane region" description="Helical" evidence="2">
    <location>
        <begin position="359"/>
        <end position="380"/>
    </location>
</feature>
<sequence length="751" mass="82468">MRRRRGYLKGLLLLLILFLGFPGMAAGAPGQIRLEVSPGYDGVYKGDWVPVRVKISNTGGDIEGELVVRSEHIPTPAPESRLFVAESVKVAGGTSKEVTLLLSEPGFLADATIQFRTDGRVLAREKIEGERVADSELLIGVLSHSPILSSHINRWVGTADAPRAWVQLLKAEEIPEKDAGLSGLDVLVVNGIDLGSLGSSRQKAIRRWVEKGGLLVVAGGPSFDSTLGDWRSMLPVKVEGRTALKDLKPFSRWGKVPDLDSPLPVSRTRLADGGRSVIAAGDLPLLARRPVGTGAVVYTAYDLTAAPLAKWDGNERLWREMLILGGGEGSSLRSTVTFDPTLEQAILLMPHLRLPSLPAVAMLFLAYALAIGPITYWILSRMNRREWAWWIIPSLGIAIALGVYTYGKVVRGDDVLVHNLAYVEAKNSGEARVLGVSGFITQEAGAYRLEGSPEMWMWPLFHGERNRSEVVVSGRPSVTFHGVPHWTLRKVIVETTKSLDGELRAVARYEDGTLRGEVTNGTRLPLRDVTVDLGSRRHRVGSLAPGETRDFETSYVPDRDGRARNDFMPEPMPAGDRDLTREDLMRTVGTGIRVTGWTEAPVFSYEVRDHKTKAENLAQVLGRVEVMPRQKGESILWPRGTVPVRPLGGRSSMLRLSGGMVAEEEWKDPVLVAYDLPSAPSGWKPLRIDFAPEADVEVYDWRRGKWVKASLLPEEPSGDLSSFVSSFGRVVVRMEQAGSYPSLEVEGRVVR</sequence>
<dbReference type="CDD" id="cd03143">
    <property type="entry name" value="A4_beta-galactosidase_middle_domain"/>
    <property type="match status" value="1"/>
</dbReference>